<dbReference type="EMBL" id="JACPRF010000158">
    <property type="protein sequence ID" value="MBI2876241.1"/>
    <property type="molecule type" value="Genomic_DNA"/>
</dbReference>
<dbReference type="InterPro" id="IPR058240">
    <property type="entry name" value="rSAM_sf"/>
</dbReference>
<name>A0A932CNC3_UNCTE</name>
<dbReference type="InterPro" id="IPR013785">
    <property type="entry name" value="Aldolase_TIM"/>
</dbReference>
<evidence type="ECO:0000313" key="1">
    <source>
        <dbReference type="EMBL" id="MBI2876241.1"/>
    </source>
</evidence>
<proteinExistence type="predicted"/>
<reference evidence="1" key="1">
    <citation type="submission" date="2020-07" db="EMBL/GenBank/DDBJ databases">
        <title>Huge and variable diversity of episymbiotic CPR bacteria and DPANN archaea in groundwater ecosystems.</title>
        <authorList>
            <person name="He C.Y."/>
            <person name="Keren R."/>
            <person name="Whittaker M."/>
            <person name="Farag I.F."/>
            <person name="Doudna J."/>
            <person name="Cate J.H.D."/>
            <person name="Banfield J.F."/>
        </authorList>
    </citation>
    <scope>NUCLEOTIDE SEQUENCE</scope>
    <source>
        <strain evidence="1">NC_groundwater_672_Ag_B-0.1um_62_36</strain>
    </source>
</reference>
<dbReference type="NCBIfam" id="NF045502">
    <property type="entry name" value="variant_rSAM"/>
    <property type="match status" value="1"/>
</dbReference>
<organism evidence="1 2">
    <name type="scientific">Tectimicrobiota bacterium</name>
    <dbReference type="NCBI Taxonomy" id="2528274"/>
    <lineage>
        <taxon>Bacteria</taxon>
        <taxon>Pseudomonadati</taxon>
        <taxon>Nitrospinota/Tectimicrobiota group</taxon>
        <taxon>Candidatus Tectimicrobiota</taxon>
    </lineage>
</organism>
<evidence type="ECO:0000313" key="2">
    <source>
        <dbReference type="Proteomes" id="UP000769766"/>
    </source>
</evidence>
<dbReference type="Gene3D" id="3.20.20.70">
    <property type="entry name" value="Aldolase class I"/>
    <property type="match status" value="1"/>
</dbReference>
<dbReference type="AlphaFoldDB" id="A0A932CNC3"/>
<protein>
    <submittedName>
        <fullName evidence="1">Radical SAM protein</fullName>
    </submittedName>
</protein>
<sequence>MDNIQHELSFGEVVEKYPDVPRFIILKIDTLLRGVTLTDRALERAREAKALFEVDDKPIVGEVLFRDGTIVGGLSYFLQLIGKILRGEKSYTLDVVDDKLVLLDDQELVEECDFTPLPEYYGKRTRRGTSMHKVVYSAPHDCLNINVFGYCHFWKEKRPCKYCSFDACFLREESLNLEDIYEAVSEALKESGRWTGFRLVAGSDPRGTTPYNYEVEQYVRVLETLKRCFDTKQIPVRLVASAFSEEQSVRLAEAGAMAYEPHLEVWDERLFEWVCPGKAKWCGRQYWIDSAIAAVKVFGKGNVCNQYVGGAEMVPPHGFKTMDEALESSLEGAEYFAQHGVTTTSTVLFVGRGSVFYGQKQKPAPLEYYVRLAKGLRDIRRAYGLGVGYNDYRRCGGHPDADLSRLDYHEIYDMSY</sequence>
<dbReference type="SUPFAM" id="SSF102114">
    <property type="entry name" value="Radical SAM enzymes"/>
    <property type="match status" value="1"/>
</dbReference>
<dbReference type="Proteomes" id="UP000769766">
    <property type="component" value="Unassembled WGS sequence"/>
</dbReference>
<accession>A0A932CNC3</accession>
<gene>
    <name evidence="1" type="ORF">HYY20_05105</name>
</gene>
<comment type="caution">
    <text evidence="1">The sequence shown here is derived from an EMBL/GenBank/DDBJ whole genome shotgun (WGS) entry which is preliminary data.</text>
</comment>